<sequence>MTGPEARFRKFATQPTLQCQGIGTRLLNYVIAEAKRLGATTLWCDARLDAADFYRRFGMKPEGDLFYKGVIPYNRMAMAL</sequence>
<reference evidence="2 3" key="1">
    <citation type="journal article" date="2012" name="J. Bacteriol.">
        <title>Genome Sequence of the Filamentous Bacterium Fibrisoma limi BUZ 3T.</title>
        <authorList>
            <person name="Filippini M."/>
            <person name="Qi W."/>
            <person name="Jaenicke S."/>
            <person name="Goesmann A."/>
            <person name="Smits T.H."/>
            <person name="Bagheri H.C."/>
        </authorList>
    </citation>
    <scope>NUCLEOTIDE SEQUENCE [LARGE SCALE GENOMIC DNA]</scope>
    <source>
        <strain evidence="3">BUZ 3T</strain>
    </source>
</reference>
<dbReference type="EMBL" id="CAIT01000006">
    <property type="protein sequence ID" value="CCH52843.1"/>
    <property type="molecule type" value="Genomic_DNA"/>
</dbReference>
<feature type="domain" description="N-acetyltransferase" evidence="1">
    <location>
        <begin position="1"/>
        <end position="80"/>
    </location>
</feature>
<gene>
    <name evidence="2" type="ORF">BN8_01877</name>
</gene>
<dbReference type="Proteomes" id="UP000009309">
    <property type="component" value="Unassembled WGS sequence"/>
</dbReference>
<evidence type="ECO:0000313" key="2">
    <source>
        <dbReference type="EMBL" id="CCH52843.1"/>
    </source>
</evidence>
<dbReference type="STRING" id="1185876.BN8_01877"/>
<dbReference type="AlphaFoldDB" id="I2GG18"/>
<dbReference type="InterPro" id="IPR000182">
    <property type="entry name" value="GNAT_dom"/>
</dbReference>
<keyword evidence="3" id="KW-1185">Reference proteome</keyword>
<dbReference type="CDD" id="cd04301">
    <property type="entry name" value="NAT_SF"/>
    <property type="match status" value="1"/>
</dbReference>
<evidence type="ECO:0000259" key="1">
    <source>
        <dbReference type="PROSITE" id="PS51186"/>
    </source>
</evidence>
<name>I2GG18_9BACT</name>
<proteinExistence type="predicted"/>
<dbReference type="PROSITE" id="PS51186">
    <property type="entry name" value="GNAT"/>
    <property type="match status" value="1"/>
</dbReference>
<protein>
    <recommendedName>
        <fullName evidence="1">N-acetyltransferase domain-containing protein</fullName>
    </recommendedName>
</protein>
<dbReference type="InterPro" id="IPR016181">
    <property type="entry name" value="Acyl_CoA_acyltransferase"/>
</dbReference>
<accession>I2GG18</accession>
<dbReference type="SUPFAM" id="SSF55729">
    <property type="entry name" value="Acyl-CoA N-acyltransferases (Nat)"/>
    <property type="match status" value="1"/>
</dbReference>
<comment type="caution">
    <text evidence="2">The sequence shown here is derived from an EMBL/GenBank/DDBJ whole genome shotgun (WGS) entry which is preliminary data.</text>
</comment>
<dbReference type="GO" id="GO:0016747">
    <property type="term" value="F:acyltransferase activity, transferring groups other than amino-acyl groups"/>
    <property type="evidence" value="ECO:0007669"/>
    <property type="project" value="InterPro"/>
</dbReference>
<dbReference type="eggNOG" id="COG0456">
    <property type="taxonomic scope" value="Bacteria"/>
</dbReference>
<dbReference type="Pfam" id="PF00583">
    <property type="entry name" value="Acetyltransf_1"/>
    <property type="match status" value="1"/>
</dbReference>
<organism evidence="2 3">
    <name type="scientific">Fibrisoma limi BUZ 3</name>
    <dbReference type="NCBI Taxonomy" id="1185876"/>
    <lineage>
        <taxon>Bacteria</taxon>
        <taxon>Pseudomonadati</taxon>
        <taxon>Bacteroidota</taxon>
        <taxon>Cytophagia</taxon>
        <taxon>Cytophagales</taxon>
        <taxon>Spirosomataceae</taxon>
        <taxon>Fibrisoma</taxon>
    </lineage>
</organism>
<evidence type="ECO:0000313" key="3">
    <source>
        <dbReference type="Proteomes" id="UP000009309"/>
    </source>
</evidence>
<dbReference type="Gene3D" id="3.40.630.30">
    <property type="match status" value="1"/>
</dbReference>